<dbReference type="AlphaFoldDB" id="A0A1C5K3K8"/>
<proteinExistence type="predicted"/>
<gene>
    <name evidence="1" type="ORF">GA0070613_6105</name>
</gene>
<reference evidence="2" key="1">
    <citation type="submission" date="2016-06" db="EMBL/GenBank/DDBJ databases">
        <authorList>
            <person name="Varghese N."/>
            <person name="Submissions Spin"/>
        </authorList>
    </citation>
    <scope>NUCLEOTIDE SEQUENCE [LARGE SCALE GENOMIC DNA]</scope>
    <source>
        <strain evidence="2">DSM 43819</strain>
    </source>
</reference>
<dbReference type="Proteomes" id="UP000198221">
    <property type="component" value="Chromosome I"/>
</dbReference>
<evidence type="ECO:0000313" key="1">
    <source>
        <dbReference type="EMBL" id="SCG76886.1"/>
    </source>
</evidence>
<protein>
    <submittedName>
        <fullName evidence="1">Uncharacterized protein</fullName>
    </submittedName>
</protein>
<dbReference type="EMBL" id="LT607754">
    <property type="protein sequence ID" value="SCG76886.1"/>
    <property type="molecule type" value="Genomic_DNA"/>
</dbReference>
<sequence length="32" mass="3606">MTGRLFGLGPYLGVRRWVRPAVVPAREPQRLG</sequence>
<name>A0A1C5K3K8_9ACTN</name>
<evidence type="ECO:0000313" key="2">
    <source>
        <dbReference type="Proteomes" id="UP000198221"/>
    </source>
</evidence>
<organism evidence="1 2">
    <name type="scientific">Micromonospora inositola</name>
    <dbReference type="NCBI Taxonomy" id="47865"/>
    <lineage>
        <taxon>Bacteria</taxon>
        <taxon>Bacillati</taxon>
        <taxon>Actinomycetota</taxon>
        <taxon>Actinomycetes</taxon>
        <taxon>Micromonosporales</taxon>
        <taxon>Micromonosporaceae</taxon>
        <taxon>Micromonospora</taxon>
    </lineage>
</organism>
<keyword evidence="2" id="KW-1185">Reference proteome</keyword>
<accession>A0A1C5K3K8</accession>